<dbReference type="PANTHER" id="PTHR43335">
    <property type="entry name" value="ABC TRANSPORTER, ATP-BINDING PROTEIN"/>
    <property type="match status" value="1"/>
</dbReference>
<dbReference type="PROSITE" id="PS00211">
    <property type="entry name" value="ABC_TRANSPORTER_1"/>
    <property type="match status" value="1"/>
</dbReference>
<dbReference type="Proteomes" id="UP000768462">
    <property type="component" value="Unassembled WGS sequence"/>
</dbReference>
<dbReference type="GO" id="GO:0005524">
    <property type="term" value="F:ATP binding"/>
    <property type="evidence" value="ECO:0007669"/>
    <property type="project" value="UniProtKB-KW"/>
</dbReference>
<proteinExistence type="inferred from homology"/>
<evidence type="ECO:0000256" key="2">
    <source>
        <dbReference type="ARBA" id="ARBA00022448"/>
    </source>
</evidence>
<comment type="caution">
    <text evidence="6">The sequence shown here is derived from an EMBL/GenBank/DDBJ whole genome shotgun (WGS) entry which is preliminary data.</text>
</comment>
<dbReference type="GO" id="GO:0016887">
    <property type="term" value="F:ATP hydrolysis activity"/>
    <property type="evidence" value="ECO:0007669"/>
    <property type="project" value="InterPro"/>
</dbReference>
<dbReference type="EMBL" id="SVCM01000006">
    <property type="protein sequence ID" value="MBE6058613.1"/>
    <property type="molecule type" value="Genomic_DNA"/>
</dbReference>
<dbReference type="SMART" id="SM00382">
    <property type="entry name" value="AAA"/>
    <property type="match status" value="1"/>
</dbReference>
<keyword evidence="2" id="KW-0813">Transport</keyword>
<evidence type="ECO:0000256" key="4">
    <source>
        <dbReference type="ARBA" id="ARBA00022840"/>
    </source>
</evidence>
<evidence type="ECO:0000256" key="1">
    <source>
        <dbReference type="ARBA" id="ARBA00005417"/>
    </source>
</evidence>
<evidence type="ECO:0000259" key="5">
    <source>
        <dbReference type="PROSITE" id="PS50893"/>
    </source>
</evidence>
<organism evidence="6 7">
    <name type="scientific">Clostridium sulfidigenes</name>
    <dbReference type="NCBI Taxonomy" id="318464"/>
    <lineage>
        <taxon>Bacteria</taxon>
        <taxon>Bacillati</taxon>
        <taxon>Bacillota</taxon>
        <taxon>Clostridia</taxon>
        <taxon>Eubacteriales</taxon>
        <taxon>Clostridiaceae</taxon>
        <taxon>Clostridium</taxon>
    </lineage>
</organism>
<reference evidence="6" key="1">
    <citation type="submission" date="2019-04" db="EMBL/GenBank/DDBJ databases">
        <title>Evolution of Biomass-Degrading Anaerobic Consortia Revealed by Metagenomics.</title>
        <authorList>
            <person name="Peng X."/>
        </authorList>
    </citation>
    <scope>NUCLEOTIDE SEQUENCE</scope>
    <source>
        <strain evidence="6">SIG254</strain>
    </source>
</reference>
<dbReference type="SUPFAM" id="SSF52540">
    <property type="entry name" value="P-loop containing nucleoside triphosphate hydrolases"/>
    <property type="match status" value="1"/>
</dbReference>
<dbReference type="AlphaFoldDB" id="A0A927W194"/>
<comment type="similarity">
    <text evidence="1">Belongs to the ABC transporter superfamily.</text>
</comment>
<dbReference type="PANTHER" id="PTHR43335:SF2">
    <property type="entry name" value="ABC TRANSPORTER, ATP-BINDING PROTEIN"/>
    <property type="match status" value="1"/>
</dbReference>
<protein>
    <submittedName>
        <fullName evidence="6">ATP-binding cassette domain-containing protein</fullName>
    </submittedName>
</protein>
<dbReference type="InterPro" id="IPR027417">
    <property type="entry name" value="P-loop_NTPase"/>
</dbReference>
<name>A0A927W194_9CLOT</name>
<evidence type="ECO:0000313" key="6">
    <source>
        <dbReference type="EMBL" id="MBE6058613.1"/>
    </source>
</evidence>
<dbReference type="PROSITE" id="PS50893">
    <property type="entry name" value="ABC_TRANSPORTER_2"/>
    <property type="match status" value="1"/>
</dbReference>
<keyword evidence="4 6" id="KW-0067">ATP-binding</keyword>
<dbReference type="InterPro" id="IPR017871">
    <property type="entry name" value="ABC_transporter-like_CS"/>
</dbReference>
<evidence type="ECO:0000313" key="7">
    <source>
        <dbReference type="Proteomes" id="UP000768462"/>
    </source>
</evidence>
<feature type="domain" description="ABC transporter" evidence="5">
    <location>
        <begin position="4"/>
        <end position="233"/>
    </location>
</feature>
<evidence type="ECO:0000256" key="3">
    <source>
        <dbReference type="ARBA" id="ARBA00022741"/>
    </source>
</evidence>
<dbReference type="Gene3D" id="3.40.50.300">
    <property type="entry name" value="P-loop containing nucleotide triphosphate hydrolases"/>
    <property type="match status" value="1"/>
</dbReference>
<dbReference type="InterPro" id="IPR003593">
    <property type="entry name" value="AAA+_ATPase"/>
</dbReference>
<keyword evidence="3" id="KW-0547">Nucleotide-binding</keyword>
<gene>
    <name evidence="6" type="ORF">E7215_00340</name>
</gene>
<accession>A0A927W194</accession>
<sequence>MNNLKVDHLSYSYGKYKALNNISFEVTDGLVGILGPNGAGKTTAMKLITTLFKAYDGEIFLNNLSYKKDIKEVRKSIGYLPQDFSTYGNLKGREFLEIIGSLKLDCNVKKIKQQIDEIISKLNMTEYIDKKVKQYSGGMKQKLGFAQVLIGSPNLIVVDEPTVGLDPEQRNYIRELFPIISKDRIVLVTTHIVEDIEFYCNYLLVIKEGELIYSGTKDRFIREVEGMAWEAEVNLETYTKIFNTNKILKTSQLGDSMNIQYVSSEPLTSNSRKVDIGLQDAYIIHSTIEESKYRNA</sequence>
<dbReference type="InterPro" id="IPR003439">
    <property type="entry name" value="ABC_transporter-like_ATP-bd"/>
</dbReference>
<dbReference type="Pfam" id="PF00005">
    <property type="entry name" value="ABC_tran"/>
    <property type="match status" value="1"/>
</dbReference>